<accession>A0ABT8FBZ0</accession>
<gene>
    <name evidence="2" type="ORF">QWY28_04515</name>
</gene>
<organism evidence="2 3">
    <name type="scientific">Nocardioides oceani</name>
    <dbReference type="NCBI Taxonomy" id="3058369"/>
    <lineage>
        <taxon>Bacteria</taxon>
        <taxon>Bacillati</taxon>
        <taxon>Actinomycetota</taxon>
        <taxon>Actinomycetes</taxon>
        <taxon>Propionibacteriales</taxon>
        <taxon>Nocardioidaceae</taxon>
        <taxon>Nocardioides</taxon>
    </lineage>
</organism>
<dbReference type="Pfam" id="PF00724">
    <property type="entry name" value="Oxidored_FMN"/>
    <property type="match status" value="1"/>
</dbReference>
<keyword evidence="3" id="KW-1185">Reference proteome</keyword>
<dbReference type="SUPFAM" id="SSF51395">
    <property type="entry name" value="FMN-linked oxidoreductases"/>
    <property type="match status" value="1"/>
</dbReference>
<evidence type="ECO:0000313" key="3">
    <source>
        <dbReference type="Proteomes" id="UP001168620"/>
    </source>
</evidence>
<comment type="caution">
    <text evidence="2">The sequence shown here is derived from an EMBL/GenBank/DDBJ whole genome shotgun (WGS) entry which is preliminary data.</text>
</comment>
<dbReference type="CDD" id="cd02933">
    <property type="entry name" value="OYE_like_FMN"/>
    <property type="match status" value="1"/>
</dbReference>
<dbReference type="InterPro" id="IPR013785">
    <property type="entry name" value="Aldolase_TIM"/>
</dbReference>
<dbReference type="Proteomes" id="UP001168620">
    <property type="component" value="Unassembled WGS sequence"/>
</dbReference>
<dbReference type="PANTHER" id="PTHR22893:SF91">
    <property type="entry name" value="NADPH DEHYDROGENASE 2-RELATED"/>
    <property type="match status" value="1"/>
</dbReference>
<dbReference type="EMBL" id="JAUHJQ010000001">
    <property type="protein sequence ID" value="MDN4172198.1"/>
    <property type="molecule type" value="Genomic_DNA"/>
</dbReference>
<dbReference type="RefSeq" id="WP_300951112.1">
    <property type="nucleotide sequence ID" value="NZ_JAUHJQ010000001.1"/>
</dbReference>
<dbReference type="InterPro" id="IPR045247">
    <property type="entry name" value="Oye-like"/>
</dbReference>
<evidence type="ECO:0000259" key="1">
    <source>
        <dbReference type="Pfam" id="PF00724"/>
    </source>
</evidence>
<sequence>MSLALTPLSAGRLELANRVVMAPMTRSRAAGTLPTDDTATYYAQRAGAGLIVTEGIQPSAIGQGYPATPGLHTDAQVDAWRVVTDRVHAAGGTIVAQLMHTGRIGHPSNTEAAGHGALTPVGPSRVPAAGQLFTAAGLQDHPVPDELTAAQIADTVADFAAAARNAVRAGFDGVEVHGANGYLLHQFLTTNANQRTDEWGGTPENRIRLALEVVGAVSAAIGADRTGIRLSPANGLGDTREDDHATLYPLLVSRLDAFGLAYLHLVEAGAPALTPVLRAAWSGTLLLNPADADLAGQPRRLALVDEGVADAVSFGRLFISNPDLVERLAAGAELAEPDLARAYGGDHRGYTDYPTRSTSGRA</sequence>
<feature type="domain" description="NADH:flavin oxidoreductase/NADH oxidase N-terminal" evidence="1">
    <location>
        <begin position="6"/>
        <end position="333"/>
    </location>
</feature>
<protein>
    <submittedName>
        <fullName evidence="2">Alkene reductase</fullName>
    </submittedName>
</protein>
<dbReference type="InterPro" id="IPR001155">
    <property type="entry name" value="OxRdtase_FMN_N"/>
</dbReference>
<evidence type="ECO:0000313" key="2">
    <source>
        <dbReference type="EMBL" id="MDN4172198.1"/>
    </source>
</evidence>
<dbReference type="Gene3D" id="3.20.20.70">
    <property type="entry name" value="Aldolase class I"/>
    <property type="match status" value="1"/>
</dbReference>
<proteinExistence type="predicted"/>
<name>A0ABT8FBZ0_9ACTN</name>
<reference evidence="2" key="1">
    <citation type="submission" date="2023-06" db="EMBL/GenBank/DDBJ databases">
        <title>Draft genome sequence of Nocardioides sp. SOB77.</title>
        <authorList>
            <person name="Zhang G."/>
        </authorList>
    </citation>
    <scope>NUCLEOTIDE SEQUENCE</scope>
    <source>
        <strain evidence="2">SOB77</strain>
    </source>
</reference>
<dbReference type="PANTHER" id="PTHR22893">
    <property type="entry name" value="NADH OXIDOREDUCTASE-RELATED"/>
    <property type="match status" value="1"/>
</dbReference>